<sequence length="18" mass="2093">NRDDKIIFGKGTRLHILP</sequence>
<protein>
    <submittedName>
        <fullName evidence="2">HCG2039760</fullName>
    </submittedName>
    <submittedName>
        <fullName evidence="1">Possible J 30 gene segment</fullName>
    </submittedName>
</protein>
<gene>
    <name evidence="1" type="primary">Tcr-alpha</name>
    <name evidence="2" type="ORF">hCG_2039760</name>
</gene>
<dbReference type="AlphaFoldDB" id="A0N4X9"/>
<evidence type="ECO:0000313" key="2">
    <source>
        <dbReference type="EMBL" id="EAW66284.1"/>
    </source>
</evidence>
<accession>A0N4X9</accession>
<reference evidence="1" key="1">
    <citation type="journal article" date="1994" name="Genomics">
        <title>The human T-cell receptor TCRAC/TCRDC (C alpha/C delta) region: organization, sequence, and evolution of 97.6 kb of DNA.</title>
        <authorList>
            <person name="Koop B.F."/>
            <person name="Rowen L."/>
            <person name="Wang K."/>
            <person name="Kuo C.L."/>
            <person name="Seto D."/>
            <person name="Lenstra J.A."/>
            <person name="Howard S."/>
            <person name="Shan W."/>
            <person name="Deshpande P."/>
            <person name="Hood L."/>
        </authorList>
    </citation>
    <scope>NUCLEOTIDE SEQUENCE</scope>
</reference>
<proteinExistence type="predicted"/>
<evidence type="ECO:0000313" key="1">
    <source>
        <dbReference type="EMBL" id="AAB86766.1"/>
    </source>
</evidence>
<dbReference type="EMBL" id="CH471078">
    <property type="protein sequence ID" value="EAW66284.1"/>
    <property type="molecule type" value="Genomic_DNA"/>
</dbReference>
<dbReference type="EMBL" id="M94081">
    <property type="protein sequence ID" value="AAB86766.1"/>
    <property type="molecule type" value="Genomic_DNA"/>
</dbReference>
<feature type="non-terminal residue" evidence="1">
    <location>
        <position position="1"/>
    </location>
</feature>
<organism evidence="1">
    <name type="scientific">Homo sapiens</name>
    <name type="common">Human</name>
    <dbReference type="NCBI Taxonomy" id="9606"/>
    <lineage>
        <taxon>Eukaryota</taxon>
        <taxon>Metazoa</taxon>
        <taxon>Chordata</taxon>
        <taxon>Craniata</taxon>
        <taxon>Vertebrata</taxon>
        <taxon>Euteleostomi</taxon>
        <taxon>Mammalia</taxon>
        <taxon>Eutheria</taxon>
        <taxon>Euarchontoglires</taxon>
        <taxon>Primates</taxon>
        <taxon>Haplorrhini</taxon>
        <taxon>Catarrhini</taxon>
        <taxon>Hominidae</taxon>
        <taxon>Homo</taxon>
    </lineage>
</organism>
<feature type="non-terminal residue" evidence="1">
    <location>
        <position position="18"/>
    </location>
</feature>
<reference evidence="2" key="3">
    <citation type="submission" date="2005-09" db="EMBL/GenBank/DDBJ databases">
        <authorList>
            <person name="Mural R.J."/>
            <person name="Istrail S."/>
            <person name="Sutton G."/>
            <person name="Florea L."/>
            <person name="Halpern A.L."/>
            <person name="Mobarry C.M."/>
            <person name="Lippert R."/>
            <person name="Walenz B."/>
            <person name="Shatkay H."/>
            <person name="Dew I."/>
            <person name="Miller J.R."/>
            <person name="Flanigan M.J."/>
            <person name="Edwards N.J."/>
            <person name="Bolanos R."/>
            <person name="Fasulo D."/>
            <person name="Halldorsson B.V."/>
            <person name="Hannenhalli S."/>
            <person name="Turner R."/>
            <person name="Yooseph S."/>
            <person name="Lu F."/>
            <person name="Nusskern D.R."/>
            <person name="Shue B.C."/>
            <person name="Zheng X.H."/>
            <person name="Zhong F."/>
            <person name="Delcher A.L."/>
            <person name="Huson D.H."/>
            <person name="Kravitz S.A."/>
            <person name="Mouchard L."/>
            <person name="Reinert K."/>
            <person name="Remington K.A."/>
            <person name="Clark A.G."/>
            <person name="Waterman M.S."/>
            <person name="Eichler E.E."/>
            <person name="Adams M.D."/>
            <person name="Hunkapiller M.W."/>
            <person name="Myers E.W."/>
            <person name="Venter J.C."/>
        </authorList>
    </citation>
    <scope>NUCLEOTIDE SEQUENCE</scope>
</reference>
<reference evidence="2" key="2">
    <citation type="journal article" date="2001" name="Science">
        <title>The sequence of the human genome.</title>
        <authorList>
            <person name="Venter J.C."/>
            <person name="Adams M.D."/>
            <person name="Myers E.W."/>
            <person name="Li P.W."/>
            <person name="Mural R.J."/>
            <person name="Sutton G.G."/>
            <person name="Smith H.O."/>
            <person name="Yandell M."/>
            <person name="Evans C.A."/>
            <person name="Holt R.A."/>
            <person name="Gocayne J.D."/>
            <person name="Amanatides P."/>
            <person name="Ballew R.M."/>
            <person name="Huson D.H."/>
            <person name="Wortman J.R."/>
            <person name="Zhang Q."/>
            <person name="Kodira C.D."/>
            <person name="Zheng X.H."/>
            <person name="Chen L."/>
            <person name="Skupski M."/>
            <person name="Subramanian G."/>
            <person name="Thomas P.D."/>
            <person name="Zhang J."/>
            <person name="Gabor Miklos G.L."/>
            <person name="Nelson C."/>
            <person name="Broder S."/>
            <person name="Clark A.G."/>
            <person name="Nadeau J."/>
            <person name="McKusick V.A."/>
            <person name="Zinder N."/>
            <person name="Levine A.J."/>
            <person name="Roberts R.J."/>
            <person name="Simon M."/>
            <person name="Slayman C."/>
            <person name="Hunkapiller M."/>
            <person name="Bolanos R."/>
            <person name="Delcher A."/>
            <person name="Dew I."/>
            <person name="Fasulo D."/>
            <person name="Flanigan M."/>
            <person name="Florea L."/>
            <person name="Halpern A."/>
            <person name="Hannenhalli S."/>
            <person name="Kravitz S."/>
            <person name="Levy S."/>
            <person name="Mobarry C."/>
            <person name="Reinert K."/>
            <person name="Remington K."/>
            <person name="Abu-Threideh J."/>
            <person name="Beasley E."/>
            <person name="Biddick K."/>
            <person name="Bonazzi V."/>
            <person name="Brandon R."/>
            <person name="Cargill M."/>
            <person name="Chandramouliswaran I."/>
            <person name="Charlab R."/>
            <person name="Chaturvedi K."/>
            <person name="Deng Z."/>
            <person name="Di Francesco V."/>
            <person name="Dunn P."/>
            <person name="Eilbeck K."/>
            <person name="Evangelista C."/>
            <person name="Gabrielian A.E."/>
            <person name="Gan W."/>
            <person name="Ge W."/>
            <person name="Gong F."/>
            <person name="Gu Z."/>
            <person name="Guan P."/>
            <person name="Heiman T.J."/>
            <person name="Higgins M.E."/>
            <person name="Ji R.R."/>
            <person name="Ke Z."/>
            <person name="Ketchum K.A."/>
            <person name="Lai Z."/>
            <person name="Lei Y."/>
            <person name="Li Z."/>
            <person name="Li J."/>
            <person name="Liang Y."/>
            <person name="Lin X."/>
            <person name="Lu F."/>
            <person name="Merkulov G.V."/>
            <person name="Milshina N."/>
            <person name="Moore H.M."/>
            <person name="Naik A.K."/>
            <person name="Narayan V.A."/>
            <person name="Neelam B."/>
            <person name="Nusskern D."/>
            <person name="Rusch D.B."/>
            <person name="Salzberg S."/>
            <person name="Shao W."/>
            <person name="Shue B."/>
            <person name="Sun J."/>
            <person name="Wang Z."/>
            <person name="Wang A."/>
            <person name="Wang X."/>
            <person name="Wang J."/>
            <person name="Wei M."/>
            <person name="Wides R."/>
            <person name="Xiao C."/>
            <person name="Yan C."/>
            <person name="Yao A."/>
            <person name="Ye J."/>
            <person name="Zhan M."/>
            <person name="Zhang W."/>
            <person name="Zhang H."/>
            <person name="Zhao Q."/>
            <person name="Zheng L."/>
            <person name="Zhong F."/>
            <person name="Zhong W."/>
            <person name="Zhu S."/>
            <person name="Zhao S."/>
            <person name="Gilbert D."/>
            <person name="Baumhueter S."/>
            <person name="Spier G."/>
            <person name="Carter C."/>
            <person name="Cravchik A."/>
            <person name="Woodage T."/>
            <person name="Ali F."/>
            <person name="An H."/>
            <person name="Awe A."/>
            <person name="Baldwin D."/>
            <person name="Baden H."/>
            <person name="Barnstead M."/>
            <person name="Barrow I."/>
            <person name="Beeson K."/>
            <person name="Busam D."/>
            <person name="Carver A."/>
            <person name="Center A."/>
            <person name="Cheng M.L."/>
            <person name="Curry L."/>
            <person name="Danaher S."/>
            <person name="Davenport L."/>
            <person name="Desilets R."/>
            <person name="Dietz S."/>
            <person name="Dodson K."/>
            <person name="Doup L."/>
            <person name="Ferriera S."/>
            <person name="Garg N."/>
            <person name="Gluecksmann A."/>
            <person name="Hart B."/>
            <person name="Haynes J."/>
            <person name="Haynes C."/>
            <person name="Heiner C."/>
            <person name="Hladun S."/>
            <person name="Hostin D."/>
            <person name="Houck J."/>
            <person name="Howland T."/>
            <person name="Ibegwam C."/>
            <person name="Johnson J."/>
            <person name="Kalush F."/>
            <person name="Kline L."/>
            <person name="Koduru S."/>
            <person name="Love A."/>
            <person name="Mann F."/>
            <person name="May D."/>
            <person name="McCawley S."/>
            <person name="McIntosh T."/>
            <person name="McMullen I."/>
            <person name="Moy M."/>
            <person name="Moy L."/>
            <person name="Murphy B."/>
            <person name="Nelson K."/>
            <person name="Pfannkoch C."/>
            <person name="Pratts E."/>
            <person name="Puri V."/>
            <person name="Qureshi H."/>
            <person name="Reardon M."/>
            <person name="Rodriguez R."/>
            <person name="Rogers Y.H."/>
            <person name="Romblad D."/>
            <person name="Ruhfel B."/>
            <person name="Scott R."/>
            <person name="Sitter C."/>
            <person name="Smallwood M."/>
            <person name="Stewart E."/>
            <person name="Strong R."/>
            <person name="Suh E."/>
            <person name="Thomas R."/>
            <person name="Tint N.N."/>
            <person name="Tse S."/>
            <person name="Vech C."/>
            <person name="Wang G."/>
            <person name="Wetter J."/>
            <person name="Williams S."/>
            <person name="Williams M."/>
            <person name="Windsor S."/>
            <person name="Winn-Deen E."/>
            <person name="Wolfe K."/>
            <person name="Zaveri J."/>
            <person name="Zaveri K."/>
            <person name="Abril J.F."/>
            <person name="Guigo R."/>
            <person name="Campbell M.J."/>
            <person name="Sjolander K.V."/>
            <person name="Karlak B."/>
            <person name="Kejariwal A."/>
            <person name="Mi H."/>
            <person name="Lazareva B."/>
            <person name="Hatton T."/>
            <person name="Narechania A."/>
            <person name="Diemer K."/>
            <person name="Muruganujan A."/>
            <person name="Guo N."/>
            <person name="Sato S."/>
            <person name="Bafna V."/>
            <person name="Istrail S."/>
            <person name="Lippert R."/>
            <person name="Schwartz R."/>
            <person name="Walenz B."/>
            <person name="Yooseph S."/>
            <person name="Allen D."/>
            <person name="Basu A."/>
            <person name="Baxendale J."/>
            <person name="Blick L."/>
            <person name="Caminha M."/>
            <person name="Carnes-Stine J."/>
            <person name="Caulk P."/>
            <person name="Chiang Y.H."/>
            <person name="Coyne M."/>
            <person name="Dahlke C."/>
            <person name="Mays A."/>
            <person name="Dombroski M."/>
            <person name="Donnelly M."/>
            <person name="Ely D."/>
            <person name="Esparham S."/>
            <person name="Fosler C."/>
            <person name="Gire H."/>
            <person name="Glanowski S."/>
            <person name="Glasser K."/>
            <person name="Glodek A."/>
            <person name="Gorokhov M."/>
            <person name="Graham K."/>
            <person name="Gropman B."/>
            <person name="Harris M."/>
            <person name="Heil J."/>
            <person name="Henderson S."/>
            <person name="Hoover J."/>
            <person name="Jennings D."/>
            <person name="Jordan C."/>
            <person name="Jordan J."/>
            <person name="Kasha J."/>
            <person name="Kagan L."/>
            <person name="Kraft C."/>
            <person name="Levitsky A."/>
            <person name="Lewis M."/>
            <person name="Liu X."/>
            <person name="Lopez J."/>
            <person name="Ma D."/>
            <person name="Majoros W."/>
            <person name="McDaniel J."/>
            <person name="Murphy S."/>
            <person name="Newman M."/>
            <person name="Nguyen T."/>
            <person name="Nguyen N."/>
            <person name="Nodell M."/>
            <person name="Pan S."/>
            <person name="Peck J."/>
            <person name="Peterson M."/>
            <person name="Rowe W."/>
            <person name="Sanders R."/>
            <person name="Scott J."/>
            <person name="Simpson M."/>
            <person name="Smith T."/>
            <person name="Sprague A."/>
            <person name="Stockwell T."/>
            <person name="Turner R."/>
            <person name="Venter E."/>
            <person name="Wang M."/>
            <person name="Wen M."/>
            <person name="Wu D."/>
            <person name="Wu M."/>
            <person name="Xia A."/>
            <person name="Zandieh A."/>
            <person name="Zhu X."/>
        </authorList>
    </citation>
    <scope>NUCLEOTIDE SEQUENCE</scope>
</reference>
<name>A0N4X9_HUMAN</name>